<reference evidence="2 3" key="1">
    <citation type="submission" date="2015-11" db="EMBL/GenBank/DDBJ databases">
        <title>Butyribacter intestini gen. nov., sp. nov., a butyric acid-producing bacterium of the family Lachnospiraceae isolated from the human faeces.</title>
        <authorList>
            <person name="Zou Y."/>
            <person name="Xue W."/>
            <person name="Luo G."/>
            <person name="Lv M."/>
        </authorList>
    </citation>
    <scope>NUCLEOTIDE SEQUENCE [LARGE SCALE GENOMIC DNA]</scope>
    <source>
        <strain evidence="2 3">ACET-33324</strain>
    </source>
</reference>
<dbReference type="Pfam" id="PF09858">
    <property type="entry name" value="DUF2085"/>
    <property type="match status" value="1"/>
</dbReference>
<protein>
    <submittedName>
        <fullName evidence="2">Uncharacterized protein</fullName>
    </submittedName>
</protein>
<dbReference type="EMBL" id="LNAM01000007">
    <property type="protein sequence ID" value="KSV60478.1"/>
    <property type="molecule type" value="Genomic_DNA"/>
</dbReference>
<evidence type="ECO:0000256" key="1">
    <source>
        <dbReference type="SAM" id="Phobius"/>
    </source>
</evidence>
<dbReference type="STRING" id="290052.ASU35_16735"/>
<organism evidence="2 3">
    <name type="scientific">Acetivibrio ethanolgignens</name>
    <dbReference type="NCBI Taxonomy" id="290052"/>
    <lineage>
        <taxon>Bacteria</taxon>
        <taxon>Bacillati</taxon>
        <taxon>Bacillota</taxon>
        <taxon>Clostridia</taxon>
        <taxon>Eubacteriales</taxon>
        <taxon>Oscillospiraceae</taxon>
        <taxon>Acetivibrio</taxon>
    </lineage>
</organism>
<keyword evidence="1" id="KW-1133">Transmembrane helix</keyword>
<evidence type="ECO:0000313" key="3">
    <source>
        <dbReference type="Proteomes" id="UP000054874"/>
    </source>
</evidence>
<name>A0A0V8QJ23_9FIRM</name>
<evidence type="ECO:0000313" key="2">
    <source>
        <dbReference type="EMBL" id="KSV60478.1"/>
    </source>
</evidence>
<dbReference type="Proteomes" id="UP000054874">
    <property type="component" value="Unassembled WGS sequence"/>
</dbReference>
<dbReference type="InterPro" id="IPR019206">
    <property type="entry name" value="DUF2085_TM"/>
</dbReference>
<dbReference type="AlphaFoldDB" id="A0A0V8QJ23"/>
<keyword evidence="1" id="KW-0472">Membrane</keyword>
<accession>A0A0V8QJ23</accession>
<feature type="transmembrane region" description="Helical" evidence="1">
    <location>
        <begin position="48"/>
        <end position="65"/>
    </location>
</feature>
<keyword evidence="3" id="KW-1185">Reference proteome</keyword>
<gene>
    <name evidence="2" type="ORF">ASU35_16735</name>
</gene>
<feature type="transmembrane region" description="Helical" evidence="1">
    <location>
        <begin position="7"/>
        <end position="28"/>
    </location>
</feature>
<keyword evidence="1" id="KW-0812">Transmembrane</keyword>
<sequence length="66" mass="7301">MVIIRGFVNISFGASQVVLGSLLMLPIVVDGCAQYFFSYESTNRRRTMTGAMFGVGFSLVAFILYH</sequence>
<comment type="caution">
    <text evidence="2">The sequence shown here is derived from an EMBL/GenBank/DDBJ whole genome shotgun (WGS) entry which is preliminary data.</text>
</comment>
<proteinExistence type="predicted"/>